<dbReference type="PANTHER" id="PTHR42912:SF80">
    <property type="entry name" value="METHYLTRANSFERASE DOMAIN-CONTAINING PROTEIN"/>
    <property type="match status" value="1"/>
</dbReference>
<sequence length="238" mass="25876">MTGAGRRPTMSIMTTEDGRRAGTGPGEIADDGSAVEFYAALPPDVPSAALVHTAIPAGTTVLELGAGTGRVTRPLLDFGHPVTAVDGSAAMLARIEGARTVCSPIQELDLPDRFGCVLLMSFLVNYGDRDALLATCRRHVRPDGVVIVQRDTDGRWLDGAPREWERDGVRYRKAHVERPEPGIVVATMEYRIGERRWTHTFTTRRLGDEDLPAVLEAAGLRLDGFLDDDGAWFTARPL</sequence>
<keyword evidence="3" id="KW-0489">Methyltransferase</keyword>
<keyword evidence="3" id="KW-0808">Transferase</keyword>
<dbReference type="PANTHER" id="PTHR42912">
    <property type="entry name" value="METHYLTRANSFERASE"/>
    <property type="match status" value="1"/>
</dbReference>
<dbReference type="Gene3D" id="3.40.50.150">
    <property type="entry name" value="Vaccinia Virus protein VP39"/>
    <property type="match status" value="1"/>
</dbReference>
<evidence type="ECO:0000313" key="4">
    <source>
        <dbReference type="Proteomes" id="UP000501240"/>
    </source>
</evidence>
<dbReference type="GO" id="GO:0032259">
    <property type="term" value="P:methylation"/>
    <property type="evidence" value="ECO:0007669"/>
    <property type="project" value="UniProtKB-KW"/>
</dbReference>
<feature type="domain" description="Methyltransferase type 11" evidence="2">
    <location>
        <begin position="62"/>
        <end position="148"/>
    </location>
</feature>
<keyword evidence="4" id="KW-1185">Reference proteome</keyword>
<dbReference type="InterPro" id="IPR029063">
    <property type="entry name" value="SAM-dependent_MTases_sf"/>
</dbReference>
<dbReference type="GO" id="GO:0008757">
    <property type="term" value="F:S-adenosylmethionine-dependent methyltransferase activity"/>
    <property type="evidence" value="ECO:0007669"/>
    <property type="project" value="InterPro"/>
</dbReference>
<evidence type="ECO:0000313" key="3">
    <source>
        <dbReference type="EMBL" id="QKG26890.1"/>
    </source>
</evidence>
<dbReference type="Proteomes" id="UP000501240">
    <property type="component" value="Chromosome"/>
</dbReference>
<dbReference type="CDD" id="cd02440">
    <property type="entry name" value="AdoMet_MTases"/>
    <property type="match status" value="1"/>
</dbReference>
<reference evidence="3 4" key="1">
    <citation type="submission" date="2020-05" db="EMBL/GenBank/DDBJ databases">
        <title>Actinomadura verrucosospora NRRL-B18236 (PFL_A860) Genome sequencing and assembly.</title>
        <authorList>
            <person name="Samborskyy M."/>
        </authorList>
    </citation>
    <scope>NUCLEOTIDE SEQUENCE [LARGE SCALE GENOMIC DNA]</scope>
    <source>
        <strain evidence="3 4">NRRL:B18236</strain>
    </source>
</reference>
<dbReference type="EMBL" id="CP053892">
    <property type="protein sequence ID" value="QKG26890.1"/>
    <property type="molecule type" value="Genomic_DNA"/>
</dbReference>
<protein>
    <submittedName>
        <fullName evidence="3">SAM-dependent methyltransferase</fullName>
    </submittedName>
</protein>
<proteinExistence type="predicted"/>
<dbReference type="Pfam" id="PF08241">
    <property type="entry name" value="Methyltransf_11"/>
    <property type="match status" value="1"/>
</dbReference>
<dbReference type="InterPro" id="IPR050508">
    <property type="entry name" value="Methyltransf_Superfamily"/>
</dbReference>
<gene>
    <name evidence="3" type="ORF">ACTIVE_8543</name>
</gene>
<evidence type="ECO:0000256" key="1">
    <source>
        <dbReference type="SAM" id="MobiDB-lite"/>
    </source>
</evidence>
<evidence type="ECO:0000259" key="2">
    <source>
        <dbReference type="Pfam" id="PF08241"/>
    </source>
</evidence>
<name>A0A7D3VZR7_ACTVE</name>
<dbReference type="InterPro" id="IPR013216">
    <property type="entry name" value="Methyltransf_11"/>
</dbReference>
<feature type="region of interest" description="Disordered" evidence="1">
    <location>
        <begin position="1"/>
        <end position="25"/>
    </location>
</feature>
<dbReference type="SUPFAM" id="SSF53335">
    <property type="entry name" value="S-adenosyl-L-methionine-dependent methyltransferases"/>
    <property type="match status" value="1"/>
</dbReference>
<dbReference type="AlphaFoldDB" id="A0A7D3VZR7"/>
<accession>A0A7D3VZR7</accession>
<organism evidence="3 4">
    <name type="scientific">Actinomadura verrucosospora</name>
    <dbReference type="NCBI Taxonomy" id="46165"/>
    <lineage>
        <taxon>Bacteria</taxon>
        <taxon>Bacillati</taxon>
        <taxon>Actinomycetota</taxon>
        <taxon>Actinomycetes</taxon>
        <taxon>Streptosporangiales</taxon>
        <taxon>Thermomonosporaceae</taxon>
        <taxon>Actinomadura</taxon>
    </lineage>
</organism>